<reference evidence="3" key="1">
    <citation type="journal article" date="2019" name="Int. J. Syst. Evol. Microbiol.">
        <title>The Global Catalogue of Microorganisms (GCM) 10K type strain sequencing project: providing services to taxonomists for standard genome sequencing and annotation.</title>
        <authorList>
            <consortium name="The Broad Institute Genomics Platform"/>
            <consortium name="The Broad Institute Genome Sequencing Center for Infectious Disease"/>
            <person name="Wu L."/>
            <person name="Ma J."/>
        </authorList>
    </citation>
    <scope>NUCLEOTIDE SEQUENCE [LARGE SCALE GENOMIC DNA]</scope>
    <source>
        <strain evidence="3">JCM 31202</strain>
    </source>
</reference>
<keyword evidence="1" id="KW-0732">Signal</keyword>
<evidence type="ECO:0008006" key="4">
    <source>
        <dbReference type="Google" id="ProtNLM"/>
    </source>
</evidence>
<name>A0ABW3ELX1_9ACTN</name>
<dbReference type="InterPro" id="IPR024079">
    <property type="entry name" value="MetalloPept_cat_dom_sf"/>
</dbReference>
<organism evidence="2 3">
    <name type="scientific">Actinomadura sediminis</name>
    <dbReference type="NCBI Taxonomy" id="1038904"/>
    <lineage>
        <taxon>Bacteria</taxon>
        <taxon>Bacillati</taxon>
        <taxon>Actinomycetota</taxon>
        <taxon>Actinomycetes</taxon>
        <taxon>Streptosporangiales</taxon>
        <taxon>Thermomonosporaceae</taxon>
        <taxon>Actinomadura</taxon>
    </lineage>
</organism>
<dbReference type="Proteomes" id="UP001596972">
    <property type="component" value="Unassembled WGS sequence"/>
</dbReference>
<dbReference type="RefSeq" id="WP_378297784.1">
    <property type="nucleotide sequence ID" value="NZ_JBHTJA010000014.1"/>
</dbReference>
<evidence type="ECO:0000313" key="3">
    <source>
        <dbReference type="Proteomes" id="UP001596972"/>
    </source>
</evidence>
<feature type="chain" id="PRO_5046597065" description="Matrixin family metalloprotease" evidence="1">
    <location>
        <begin position="41"/>
        <end position="203"/>
    </location>
</feature>
<comment type="caution">
    <text evidence="2">The sequence shown here is derived from an EMBL/GenBank/DDBJ whole genome shotgun (WGS) entry which is preliminary data.</text>
</comment>
<proteinExistence type="predicted"/>
<evidence type="ECO:0000256" key="1">
    <source>
        <dbReference type="SAM" id="SignalP"/>
    </source>
</evidence>
<accession>A0ABW3ELX1</accession>
<sequence length="203" mass="22796">MANRPPMAAARRLADRLWRVVVVALAAATAFALTPGAAQATPFPETWLADSRTHAYCFIESSGSNPWWHSQKEAVEYAMVEQLEKPTDMVAKRESCASGTDVWWWKRDLGPGVRGEAQCMTWVSGNRCDSADIRLDFAELDKGGNDWHDRRKTAVHELGHTVGLGHHSPGAHDCAMMSGEVPNTDVTWRRFHPHDRYHINQTY</sequence>
<dbReference type="SUPFAM" id="SSF55486">
    <property type="entry name" value="Metalloproteases ('zincins'), catalytic domain"/>
    <property type="match status" value="1"/>
</dbReference>
<dbReference type="Gene3D" id="3.40.390.10">
    <property type="entry name" value="Collagenase (Catalytic Domain)"/>
    <property type="match status" value="1"/>
</dbReference>
<dbReference type="EMBL" id="JBHTJA010000014">
    <property type="protein sequence ID" value="MFD0900786.1"/>
    <property type="molecule type" value="Genomic_DNA"/>
</dbReference>
<protein>
    <recommendedName>
        <fullName evidence="4">Matrixin family metalloprotease</fullName>
    </recommendedName>
</protein>
<keyword evidence="3" id="KW-1185">Reference proteome</keyword>
<feature type="signal peptide" evidence="1">
    <location>
        <begin position="1"/>
        <end position="40"/>
    </location>
</feature>
<evidence type="ECO:0000313" key="2">
    <source>
        <dbReference type="EMBL" id="MFD0900786.1"/>
    </source>
</evidence>
<gene>
    <name evidence="2" type="ORF">ACFQ11_10325</name>
</gene>